<comment type="subcellular location">
    <subcellularLocation>
        <location evidence="1">Cell membrane</location>
        <topology evidence="1">Multi-pass membrane protein</topology>
    </subcellularLocation>
</comment>
<evidence type="ECO:0000256" key="1">
    <source>
        <dbReference type="ARBA" id="ARBA00004651"/>
    </source>
</evidence>
<accession>A0A9P6YI52</accession>
<name>A0A9P6YI52_9FUNG</name>
<dbReference type="EMBL" id="JAANIU010005338">
    <property type="protein sequence ID" value="KAG1548218.1"/>
    <property type="molecule type" value="Genomic_DNA"/>
</dbReference>
<evidence type="ECO:0000256" key="4">
    <source>
        <dbReference type="ARBA" id="ARBA00022989"/>
    </source>
</evidence>
<evidence type="ECO:0000313" key="7">
    <source>
        <dbReference type="EMBL" id="KAG1548218.1"/>
    </source>
</evidence>
<keyword evidence="4 6" id="KW-1133">Transmembrane helix</keyword>
<keyword evidence="3 6" id="KW-0812">Transmembrane</keyword>
<dbReference type="GO" id="GO:0005886">
    <property type="term" value="C:plasma membrane"/>
    <property type="evidence" value="ECO:0007669"/>
    <property type="project" value="UniProtKB-SubCell"/>
</dbReference>
<protein>
    <submittedName>
        <fullName evidence="7">Uncharacterized protein</fullName>
    </submittedName>
</protein>
<dbReference type="Proteomes" id="UP000740926">
    <property type="component" value="Unassembled WGS sequence"/>
</dbReference>
<dbReference type="Pfam" id="PF01311">
    <property type="entry name" value="Bac_export_1"/>
    <property type="match status" value="1"/>
</dbReference>
<keyword evidence="5 6" id="KW-0472">Membrane</keyword>
<keyword evidence="2" id="KW-1003">Cell membrane</keyword>
<feature type="transmembrane region" description="Helical" evidence="6">
    <location>
        <begin position="24"/>
        <end position="41"/>
    </location>
</feature>
<evidence type="ECO:0000256" key="2">
    <source>
        <dbReference type="ARBA" id="ARBA00022475"/>
    </source>
</evidence>
<evidence type="ECO:0000256" key="3">
    <source>
        <dbReference type="ARBA" id="ARBA00022692"/>
    </source>
</evidence>
<evidence type="ECO:0000313" key="8">
    <source>
        <dbReference type="Proteomes" id="UP000740926"/>
    </source>
</evidence>
<evidence type="ECO:0000256" key="6">
    <source>
        <dbReference type="SAM" id="Phobius"/>
    </source>
</evidence>
<dbReference type="InterPro" id="IPR002010">
    <property type="entry name" value="T3SS_IM_R"/>
</dbReference>
<sequence>MLAVNLAFGVLARAAPALNPIQLGLPVSLLLGLFLLALLAGEMGPPVQRLFDAAFQAADASECVVSRGAATIGQRSAPARLMHAPPWFPSTGRSGRLTNAGRHVQPVAGGDLGAGGRDGLVHRAGDGRAHGHCTRQGRGLVVAAGRRLRHGPGHLVDALHRHAGLQPAHSARIRPADHPAFAGTGHRFVGVRAVAGFAAHPAASAAGRWCAADGHRHCWHALRWHGRHAHAPGHRIRPRLAAVLVDGGGRRLVDRAVCGVPPARAAHAGG</sequence>
<keyword evidence="8" id="KW-1185">Reference proteome</keyword>
<gene>
    <name evidence="7" type="ORF">G6F50_013471</name>
</gene>
<dbReference type="GO" id="GO:0006605">
    <property type="term" value="P:protein targeting"/>
    <property type="evidence" value="ECO:0007669"/>
    <property type="project" value="InterPro"/>
</dbReference>
<reference evidence="7 8" key="1">
    <citation type="journal article" date="2020" name="Microb. Genom.">
        <title>Genetic diversity of clinical and environmental Mucorales isolates obtained from an investigation of mucormycosis cases among solid organ transplant recipients.</title>
        <authorList>
            <person name="Nguyen M.H."/>
            <person name="Kaul D."/>
            <person name="Muto C."/>
            <person name="Cheng S.J."/>
            <person name="Richter R.A."/>
            <person name="Bruno V.M."/>
            <person name="Liu G."/>
            <person name="Beyhan S."/>
            <person name="Sundermann A.J."/>
            <person name="Mounaud S."/>
            <person name="Pasculle A.W."/>
            <person name="Nierman W.C."/>
            <person name="Driscoll E."/>
            <person name="Cumbie R."/>
            <person name="Clancy C.J."/>
            <person name="Dupont C.L."/>
        </authorList>
    </citation>
    <scope>NUCLEOTIDE SEQUENCE [LARGE SCALE GENOMIC DNA]</scope>
    <source>
        <strain evidence="7 8">GL24</strain>
    </source>
</reference>
<evidence type="ECO:0000256" key="5">
    <source>
        <dbReference type="ARBA" id="ARBA00023136"/>
    </source>
</evidence>
<proteinExistence type="predicted"/>
<organism evidence="7 8">
    <name type="scientific">Rhizopus delemar</name>
    <dbReference type="NCBI Taxonomy" id="936053"/>
    <lineage>
        <taxon>Eukaryota</taxon>
        <taxon>Fungi</taxon>
        <taxon>Fungi incertae sedis</taxon>
        <taxon>Mucoromycota</taxon>
        <taxon>Mucoromycotina</taxon>
        <taxon>Mucoromycetes</taxon>
        <taxon>Mucorales</taxon>
        <taxon>Mucorineae</taxon>
        <taxon>Rhizopodaceae</taxon>
        <taxon>Rhizopus</taxon>
    </lineage>
</organism>
<dbReference type="AlphaFoldDB" id="A0A9P6YI52"/>
<comment type="caution">
    <text evidence="7">The sequence shown here is derived from an EMBL/GenBank/DDBJ whole genome shotgun (WGS) entry which is preliminary data.</text>
</comment>